<keyword evidence="5" id="KW-0067">ATP-binding</keyword>
<dbReference type="InterPro" id="IPR039421">
    <property type="entry name" value="Type_1_exporter"/>
</dbReference>
<feature type="transmembrane region" description="Helical" evidence="9">
    <location>
        <begin position="1053"/>
        <end position="1077"/>
    </location>
</feature>
<evidence type="ECO:0000313" key="12">
    <source>
        <dbReference type="EMBL" id="KIM36272.1"/>
    </source>
</evidence>
<feature type="transmembrane region" description="Helical" evidence="9">
    <location>
        <begin position="72"/>
        <end position="101"/>
    </location>
</feature>
<protein>
    <recommendedName>
        <fullName evidence="14">P-loop containing nucleoside triphosphate hydrolase protein</fullName>
    </recommendedName>
</protein>
<dbReference type="GO" id="GO:0090374">
    <property type="term" value="P:oligopeptide export from mitochondrion"/>
    <property type="evidence" value="ECO:0007669"/>
    <property type="project" value="TreeGrafter"/>
</dbReference>
<organism evidence="12 13">
    <name type="scientific">Hebeloma cylindrosporum</name>
    <dbReference type="NCBI Taxonomy" id="76867"/>
    <lineage>
        <taxon>Eukaryota</taxon>
        <taxon>Fungi</taxon>
        <taxon>Dikarya</taxon>
        <taxon>Basidiomycota</taxon>
        <taxon>Agaricomycotina</taxon>
        <taxon>Agaricomycetes</taxon>
        <taxon>Agaricomycetidae</taxon>
        <taxon>Agaricales</taxon>
        <taxon>Agaricineae</taxon>
        <taxon>Hymenogastraceae</taxon>
        <taxon>Hebeloma</taxon>
    </lineage>
</organism>
<dbReference type="CDD" id="cd18578">
    <property type="entry name" value="ABC_6TM_Pgp_ABCB1_D2_like"/>
    <property type="match status" value="1"/>
</dbReference>
<dbReference type="InterPro" id="IPR036640">
    <property type="entry name" value="ABC1_TM_sf"/>
</dbReference>
<feature type="transmembrane region" description="Helical" evidence="9">
    <location>
        <begin position="218"/>
        <end position="242"/>
    </location>
</feature>
<feature type="compositionally biased region" description="Polar residues" evidence="8">
    <location>
        <begin position="806"/>
        <end position="817"/>
    </location>
</feature>
<dbReference type="PROSITE" id="PS50893">
    <property type="entry name" value="ABC_TRANSPORTER_2"/>
    <property type="match status" value="2"/>
</dbReference>
<feature type="transmembrane region" description="Helical" evidence="9">
    <location>
        <begin position="248"/>
        <end position="270"/>
    </location>
</feature>
<keyword evidence="13" id="KW-1185">Reference proteome</keyword>
<proteinExistence type="predicted"/>
<feature type="transmembrane region" description="Helical" evidence="9">
    <location>
        <begin position="328"/>
        <end position="348"/>
    </location>
</feature>
<dbReference type="PROSITE" id="PS50929">
    <property type="entry name" value="ABC_TM1F"/>
    <property type="match status" value="2"/>
</dbReference>
<keyword evidence="4" id="KW-0547">Nucleotide-binding</keyword>
<dbReference type="SUPFAM" id="SSF52540">
    <property type="entry name" value="P-loop containing nucleoside triphosphate hydrolases"/>
    <property type="match status" value="2"/>
</dbReference>
<dbReference type="InterPro" id="IPR003439">
    <property type="entry name" value="ABC_transporter-like_ATP-bd"/>
</dbReference>
<dbReference type="OrthoDB" id="6500128at2759"/>
<dbReference type="GO" id="GO:0015421">
    <property type="term" value="F:ABC-type oligopeptide transporter activity"/>
    <property type="evidence" value="ECO:0007669"/>
    <property type="project" value="TreeGrafter"/>
</dbReference>
<name>A0A0C2Y5E7_HEBCY</name>
<dbReference type="GO" id="GO:0005743">
    <property type="term" value="C:mitochondrial inner membrane"/>
    <property type="evidence" value="ECO:0007669"/>
    <property type="project" value="TreeGrafter"/>
</dbReference>
<dbReference type="Proteomes" id="UP000053424">
    <property type="component" value="Unassembled WGS sequence"/>
</dbReference>
<feature type="domain" description="ABC transporter" evidence="10">
    <location>
        <begin position="448"/>
        <end position="695"/>
    </location>
</feature>
<gene>
    <name evidence="12" type="ORF">M413DRAFT_319602</name>
</gene>
<dbReference type="GO" id="GO:0016887">
    <property type="term" value="F:ATP hydrolysis activity"/>
    <property type="evidence" value="ECO:0007669"/>
    <property type="project" value="InterPro"/>
</dbReference>
<dbReference type="PROSITE" id="PS00211">
    <property type="entry name" value="ABC_TRANSPORTER_1"/>
    <property type="match status" value="1"/>
</dbReference>
<dbReference type="InterPro" id="IPR011527">
    <property type="entry name" value="ABC1_TM_dom"/>
</dbReference>
<feature type="domain" description="ABC transmembrane type-1" evidence="11">
    <location>
        <begin position="79"/>
        <end position="391"/>
    </location>
</feature>
<dbReference type="InterPro" id="IPR003593">
    <property type="entry name" value="AAA+_ATPase"/>
</dbReference>
<dbReference type="SUPFAM" id="SSF90123">
    <property type="entry name" value="ABC transporter transmembrane region"/>
    <property type="match status" value="2"/>
</dbReference>
<evidence type="ECO:0000256" key="4">
    <source>
        <dbReference type="ARBA" id="ARBA00022741"/>
    </source>
</evidence>
<evidence type="ECO:0008006" key="14">
    <source>
        <dbReference type="Google" id="ProtNLM"/>
    </source>
</evidence>
<evidence type="ECO:0000256" key="2">
    <source>
        <dbReference type="ARBA" id="ARBA00022448"/>
    </source>
</evidence>
<evidence type="ECO:0000256" key="8">
    <source>
        <dbReference type="SAM" id="MobiDB-lite"/>
    </source>
</evidence>
<dbReference type="GO" id="GO:0005524">
    <property type="term" value="F:ATP binding"/>
    <property type="evidence" value="ECO:0007669"/>
    <property type="project" value="UniProtKB-KW"/>
</dbReference>
<evidence type="ECO:0000256" key="3">
    <source>
        <dbReference type="ARBA" id="ARBA00022692"/>
    </source>
</evidence>
<dbReference type="HOGENOM" id="CLU_000604_17_2_1"/>
<feature type="domain" description="ABC transmembrane type-1" evidence="11">
    <location>
        <begin position="940"/>
        <end position="1192"/>
    </location>
</feature>
<feature type="transmembrane region" description="Helical" evidence="9">
    <location>
        <begin position="368"/>
        <end position="390"/>
    </location>
</feature>
<dbReference type="InterPro" id="IPR027417">
    <property type="entry name" value="P-loop_NTPase"/>
</dbReference>
<evidence type="ECO:0000256" key="1">
    <source>
        <dbReference type="ARBA" id="ARBA00004141"/>
    </source>
</evidence>
<evidence type="ECO:0000256" key="5">
    <source>
        <dbReference type="ARBA" id="ARBA00022840"/>
    </source>
</evidence>
<feature type="transmembrane region" description="Helical" evidence="9">
    <location>
        <begin position="121"/>
        <end position="153"/>
    </location>
</feature>
<dbReference type="STRING" id="686832.A0A0C2Y5E7"/>
<keyword evidence="2" id="KW-0813">Transport</keyword>
<comment type="subcellular location">
    <subcellularLocation>
        <location evidence="1">Membrane</location>
        <topology evidence="1">Multi-pass membrane protein</topology>
    </subcellularLocation>
</comment>
<sequence>MRRPTALAVDTTNTTNELVYELNISPRSSIDTAITDLKHDLHPESASPPQPAQPTLTPSIRLLFSLISRKHFLCLILPAIVSSLIAGGIAPFMTFVVGQAFDTFAQYPLTPNPPQAAKDALLRGVGLAALELIGLAFGSLALGSITSCLWIWAGEINAISLRKTVYAAVTQKDMVWFDMHMGATEGTVQATSEDNQQGPIGAGGLMAKFSRETDDVRMASSLASGMIIQYLTTCIACLILAFMRSWALTLVILSAVPLLMFIQGLSQGFASPLLAHEREQTGIAATVIDRAIAAIATVKAFNATEMESERANHSFLRLKVAAKRLNKVWGTTSGIAQFVMMAMFVQGFWFGAKLVREGKCSAGDVMAVFWACLIATSNLQMCIPQFITLAKGKFAMVALLTLVGNAPSAPPPDVQSPTTPNSVITTVPGSRKSRTLRKITPARCYGELALHNVTFAYPSRPTIPVLSDVSLFLPANETTFIVGSSGSGKSTVAQLLLRIYEPQKGTISLDEQDVRFLDEEWMRTNVAGVGQQGASGVVILDGKSVFDNVAAGLLGHCDRDVTREEVEDACRAALVHEFVRDLPQGYETLLGGGAGVGLSGGQKQRLSIARARLRNPTVLILDEATSALDATSRILVFEALKRWRQHKTTVVITHDLSQIEPQDFVYVLKQGRVVEQGFRYDLEGVTLHHGADQGEFRKMMESQRATGGFLPEKDIDNDNSDEELLEDDEEEEESRDKLPTLLKHQSIAIRPLTFGNWMFEVVADLTGSKPVVPVPPSRESQSYPINRFVPANKFATAPSERPRRPSSVQFPSTPTSALGAHTIQSRRYSLPFTPTSTTFTGFDNQSTAVMTVMDEGEEKFDCEKNAVRMVGVAAKNGRPNRVRTRWDATDAVPLKSVKIDKKGKESAAETTHVIEDMQRPPFWALMRVVYPTIPGKPLLFFGLLVCVLSGAMTPIFSYLLSRLLFEVSTGGQNVSVINSFGGLVLGIAAIDGLFLGSKYYIMESVGMSWITSLRSQSLSRLLAQDKKWFDQPSHTPARLVQVLVKDGEDARNLVSVVWGQCLVVVAMLGVGLVWALVRGWQLTLAGFAIAPVFAVTMAVQSSLVAGCEVRNKRAREEVSRGYYDAIINIRGIRCMSFEKIFKARFDDAADKALSTGVRGAFVEGCTYGVASGLIYLAEALLFYIGAVLIARGMYPYLQMVEVLNLVVFSVTIGSQLMGFTEKIAKSVQATSDLHKLTHLDTDTDESRGVLQPDLGGSITFNHVEFAYPERPDAPVLKDLNLEIAAGECVAIVGASGSGKSTIAALLQRLYEPSAGFISVGDTNNPTCLGDVDVRYLRDQVSVVSQQPNLFDATVAENIRYGNVAVSDVDVRVAAKKANVHEFIMGLPQGYDTMVGENASLISGGQAQRLQIARALARPSRILILDECTSALDGENQTKVLETIRKVKEEGSGRTTVMVTHKVEVMRLCERVVVIGDGGVLEEGAFEELVKRTIQPLPIRHAFPWLGTSAIC</sequence>
<dbReference type="InterPro" id="IPR017871">
    <property type="entry name" value="ABC_transporter-like_CS"/>
</dbReference>
<dbReference type="CDD" id="cd18577">
    <property type="entry name" value="ABC_6TM_Pgp_ABCB1_D1_like"/>
    <property type="match status" value="1"/>
</dbReference>
<feature type="region of interest" description="Disordered" evidence="8">
    <location>
        <begin position="796"/>
        <end position="817"/>
    </location>
</feature>
<dbReference type="PANTHER" id="PTHR43394">
    <property type="entry name" value="ATP-DEPENDENT PERMEASE MDL1, MITOCHONDRIAL"/>
    <property type="match status" value="1"/>
</dbReference>
<reference evidence="12 13" key="1">
    <citation type="submission" date="2014-04" db="EMBL/GenBank/DDBJ databases">
        <authorList>
            <consortium name="DOE Joint Genome Institute"/>
            <person name="Kuo A."/>
            <person name="Gay G."/>
            <person name="Dore J."/>
            <person name="Kohler A."/>
            <person name="Nagy L.G."/>
            <person name="Floudas D."/>
            <person name="Copeland A."/>
            <person name="Barry K.W."/>
            <person name="Cichocki N."/>
            <person name="Veneault-Fourrey C."/>
            <person name="LaButti K."/>
            <person name="Lindquist E.A."/>
            <person name="Lipzen A."/>
            <person name="Lundell T."/>
            <person name="Morin E."/>
            <person name="Murat C."/>
            <person name="Sun H."/>
            <person name="Tunlid A."/>
            <person name="Henrissat B."/>
            <person name="Grigoriev I.V."/>
            <person name="Hibbett D.S."/>
            <person name="Martin F."/>
            <person name="Nordberg H.P."/>
            <person name="Cantor M.N."/>
            <person name="Hua S.X."/>
        </authorList>
    </citation>
    <scope>NUCLEOTIDE SEQUENCE [LARGE SCALE GENOMIC DNA]</scope>
    <source>
        <strain evidence="13">h7</strain>
    </source>
</reference>
<feature type="transmembrane region" description="Helical" evidence="9">
    <location>
        <begin position="1083"/>
        <end position="1105"/>
    </location>
</feature>
<dbReference type="Gene3D" id="1.20.1560.10">
    <property type="entry name" value="ABC transporter type 1, transmembrane domain"/>
    <property type="match status" value="2"/>
</dbReference>
<feature type="transmembrane region" description="Helical" evidence="9">
    <location>
        <begin position="938"/>
        <end position="960"/>
    </location>
</feature>
<evidence type="ECO:0000256" key="6">
    <source>
        <dbReference type="ARBA" id="ARBA00022989"/>
    </source>
</evidence>
<evidence type="ECO:0000313" key="13">
    <source>
        <dbReference type="Proteomes" id="UP000053424"/>
    </source>
</evidence>
<feature type="transmembrane region" description="Helical" evidence="9">
    <location>
        <begin position="1167"/>
        <end position="1190"/>
    </location>
</feature>
<feature type="compositionally biased region" description="Acidic residues" evidence="8">
    <location>
        <begin position="717"/>
        <end position="733"/>
    </location>
</feature>
<evidence type="ECO:0000259" key="10">
    <source>
        <dbReference type="PROSITE" id="PS50893"/>
    </source>
</evidence>
<dbReference type="Gene3D" id="3.40.50.300">
    <property type="entry name" value="P-loop containing nucleotide triphosphate hydrolases"/>
    <property type="match status" value="2"/>
</dbReference>
<keyword evidence="3 9" id="KW-0812">Transmembrane</keyword>
<reference evidence="13" key="2">
    <citation type="submission" date="2015-01" db="EMBL/GenBank/DDBJ databases">
        <title>Evolutionary Origins and Diversification of the Mycorrhizal Mutualists.</title>
        <authorList>
            <consortium name="DOE Joint Genome Institute"/>
            <consortium name="Mycorrhizal Genomics Consortium"/>
            <person name="Kohler A."/>
            <person name="Kuo A."/>
            <person name="Nagy L.G."/>
            <person name="Floudas D."/>
            <person name="Copeland A."/>
            <person name="Barry K.W."/>
            <person name="Cichocki N."/>
            <person name="Veneault-Fourrey C."/>
            <person name="LaButti K."/>
            <person name="Lindquist E.A."/>
            <person name="Lipzen A."/>
            <person name="Lundell T."/>
            <person name="Morin E."/>
            <person name="Murat C."/>
            <person name="Riley R."/>
            <person name="Ohm R."/>
            <person name="Sun H."/>
            <person name="Tunlid A."/>
            <person name="Henrissat B."/>
            <person name="Grigoriev I.V."/>
            <person name="Hibbett D.S."/>
            <person name="Martin F."/>
        </authorList>
    </citation>
    <scope>NUCLEOTIDE SEQUENCE [LARGE SCALE GENOMIC DNA]</scope>
    <source>
        <strain evidence="13">h7</strain>
    </source>
</reference>
<dbReference type="FunFam" id="3.40.50.300:FF:000604">
    <property type="entry name" value="ABC transporter B family member 28"/>
    <property type="match status" value="2"/>
</dbReference>
<dbReference type="Pfam" id="PF00005">
    <property type="entry name" value="ABC_tran"/>
    <property type="match status" value="2"/>
</dbReference>
<keyword evidence="7 9" id="KW-0472">Membrane</keyword>
<dbReference type="SMART" id="SM00382">
    <property type="entry name" value="AAA"/>
    <property type="match status" value="2"/>
</dbReference>
<accession>A0A0C2Y5E7</accession>
<feature type="region of interest" description="Disordered" evidence="8">
    <location>
        <begin position="707"/>
        <end position="737"/>
    </location>
</feature>
<evidence type="ECO:0000256" key="9">
    <source>
        <dbReference type="SAM" id="Phobius"/>
    </source>
</evidence>
<dbReference type="EMBL" id="KN831807">
    <property type="protein sequence ID" value="KIM36272.1"/>
    <property type="molecule type" value="Genomic_DNA"/>
</dbReference>
<dbReference type="Pfam" id="PF00664">
    <property type="entry name" value="ABC_membrane"/>
    <property type="match status" value="2"/>
</dbReference>
<feature type="transmembrane region" description="Helical" evidence="9">
    <location>
        <begin position="980"/>
        <end position="1001"/>
    </location>
</feature>
<evidence type="ECO:0000259" key="11">
    <source>
        <dbReference type="PROSITE" id="PS50929"/>
    </source>
</evidence>
<feature type="domain" description="ABC transporter" evidence="10">
    <location>
        <begin position="1258"/>
        <end position="1501"/>
    </location>
</feature>
<evidence type="ECO:0000256" key="7">
    <source>
        <dbReference type="ARBA" id="ARBA00023136"/>
    </source>
</evidence>
<keyword evidence="6 9" id="KW-1133">Transmembrane helix</keyword>
<dbReference type="PANTHER" id="PTHR43394:SF15">
    <property type="entry name" value="ALPHA-FACTOR-TRANSPORTING ATPASE"/>
    <property type="match status" value="1"/>
</dbReference>